<feature type="domain" description="HTH cro/C1-type" evidence="1">
    <location>
        <begin position="15"/>
        <end position="69"/>
    </location>
</feature>
<dbReference type="EMBL" id="PNFZ01000009">
    <property type="protein sequence ID" value="PMB97155.1"/>
    <property type="molecule type" value="Genomic_DNA"/>
</dbReference>
<dbReference type="Proteomes" id="UP000235703">
    <property type="component" value="Unassembled WGS sequence"/>
</dbReference>
<organism evidence="2 3">
    <name type="scientific">Brevibacterium luteolum</name>
    <dbReference type="NCBI Taxonomy" id="199591"/>
    <lineage>
        <taxon>Bacteria</taxon>
        <taxon>Bacillati</taxon>
        <taxon>Actinomycetota</taxon>
        <taxon>Actinomycetes</taxon>
        <taxon>Micrococcales</taxon>
        <taxon>Brevibacteriaceae</taxon>
        <taxon>Brevibacterium</taxon>
    </lineage>
</organism>
<evidence type="ECO:0000313" key="2">
    <source>
        <dbReference type="EMBL" id="PMB97155.1"/>
    </source>
</evidence>
<dbReference type="SUPFAM" id="SSF47413">
    <property type="entry name" value="lambda repressor-like DNA-binding domains"/>
    <property type="match status" value="1"/>
</dbReference>
<keyword evidence="3" id="KW-1185">Reference proteome</keyword>
<sequence length="89" mass="9380">MSVPAPDLAALGAHIREVRERVGVSIDLMAELAQIDRKTVMRTEGGQHAASVRTLHAMAFVLGVPVSELVRVLDETSSATDLAGGTKNS</sequence>
<dbReference type="GO" id="GO:0003677">
    <property type="term" value="F:DNA binding"/>
    <property type="evidence" value="ECO:0007669"/>
    <property type="project" value="InterPro"/>
</dbReference>
<dbReference type="PROSITE" id="PS50943">
    <property type="entry name" value="HTH_CROC1"/>
    <property type="match status" value="1"/>
</dbReference>
<protein>
    <recommendedName>
        <fullName evidence="1">HTH cro/C1-type domain-containing protein</fullName>
    </recommendedName>
</protein>
<dbReference type="Pfam" id="PF13560">
    <property type="entry name" value="HTH_31"/>
    <property type="match status" value="1"/>
</dbReference>
<dbReference type="Gene3D" id="1.10.260.40">
    <property type="entry name" value="lambda repressor-like DNA-binding domains"/>
    <property type="match status" value="1"/>
</dbReference>
<accession>A0A2N6PEP2</accession>
<name>A0A2N6PEP2_9MICO</name>
<gene>
    <name evidence="2" type="ORF">CJ198_12660</name>
</gene>
<dbReference type="RefSeq" id="WP_102162970.1">
    <property type="nucleotide sequence ID" value="NZ_PNFZ01000009.1"/>
</dbReference>
<dbReference type="CDD" id="cd00093">
    <property type="entry name" value="HTH_XRE"/>
    <property type="match status" value="1"/>
</dbReference>
<evidence type="ECO:0000259" key="1">
    <source>
        <dbReference type="PROSITE" id="PS50943"/>
    </source>
</evidence>
<dbReference type="OrthoDB" id="7428772at2"/>
<evidence type="ECO:0000313" key="3">
    <source>
        <dbReference type="Proteomes" id="UP000235703"/>
    </source>
</evidence>
<dbReference type="InterPro" id="IPR001387">
    <property type="entry name" value="Cro/C1-type_HTH"/>
</dbReference>
<reference evidence="2 3" key="1">
    <citation type="submission" date="2017-09" db="EMBL/GenBank/DDBJ databases">
        <title>Bacterial strain isolated from the female urinary microbiota.</title>
        <authorList>
            <person name="Thomas-White K."/>
            <person name="Kumar N."/>
            <person name="Forster S."/>
            <person name="Putonti C."/>
            <person name="Lawley T."/>
            <person name="Wolfe A.J."/>
        </authorList>
    </citation>
    <scope>NUCLEOTIDE SEQUENCE [LARGE SCALE GENOMIC DNA]</scope>
    <source>
        <strain evidence="2 3">UMB0680</strain>
    </source>
</reference>
<comment type="caution">
    <text evidence="2">The sequence shown here is derived from an EMBL/GenBank/DDBJ whole genome shotgun (WGS) entry which is preliminary data.</text>
</comment>
<proteinExistence type="predicted"/>
<dbReference type="InterPro" id="IPR010982">
    <property type="entry name" value="Lambda_DNA-bd_dom_sf"/>
</dbReference>
<dbReference type="AlphaFoldDB" id="A0A2N6PEP2"/>